<dbReference type="EMBL" id="JWTB01000002">
    <property type="protein sequence ID" value="KIC69947.1"/>
    <property type="molecule type" value="Genomic_DNA"/>
</dbReference>
<feature type="transmembrane region" description="Helical" evidence="1">
    <location>
        <begin position="49"/>
        <end position="68"/>
    </location>
</feature>
<keyword evidence="1" id="KW-1133">Transmembrane helix</keyword>
<keyword evidence="1" id="KW-0472">Membrane</keyword>
<evidence type="ECO:0000313" key="2">
    <source>
        <dbReference type="EMBL" id="KIC69947.1"/>
    </source>
</evidence>
<dbReference type="Proteomes" id="UP000031196">
    <property type="component" value="Unassembled WGS sequence"/>
</dbReference>
<dbReference type="InterPro" id="IPR018687">
    <property type="entry name" value="DUF2177_membr"/>
</dbReference>
<dbReference type="OrthoDB" id="166547at2"/>
<dbReference type="Pfam" id="PF09945">
    <property type="entry name" value="DUF2177"/>
    <property type="match status" value="1"/>
</dbReference>
<evidence type="ECO:0000313" key="3">
    <source>
        <dbReference type="Proteomes" id="UP000031196"/>
    </source>
</evidence>
<feature type="transmembrane region" description="Helical" evidence="1">
    <location>
        <begin position="115"/>
        <end position="133"/>
    </location>
</feature>
<evidence type="ECO:0000256" key="1">
    <source>
        <dbReference type="SAM" id="Phobius"/>
    </source>
</evidence>
<feature type="transmembrane region" description="Helical" evidence="1">
    <location>
        <begin position="9"/>
        <end position="29"/>
    </location>
</feature>
<gene>
    <name evidence="2" type="ORF">RM50_00650</name>
</gene>
<comment type="caution">
    <text evidence="2">The sequence shown here is derived from an EMBL/GenBank/DDBJ whole genome shotgun (WGS) entry which is preliminary data.</text>
</comment>
<dbReference type="AlphaFoldDB" id="A0A0B4DM57"/>
<proteinExistence type="predicted"/>
<reference evidence="2 3" key="1">
    <citation type="submission" date="2014-12" db="EMBL/GenBank/DDBJ databases">
        <title>Genome sequencing of Arthrobacter phenanthrenivorans SWC37.</title>
        <authorList>
            <person name="Tan P.W."/>
            <person name="Chan K.-G."/>
        </authorList>
    </citation>
    <scope>NUCLEOTIDE SEQUENCE [LARGE SCALE GENOMIC DNA]</scope>
    <source>
        <strain evidence="2 3">SWC37</strain>
    </source>
</reference>
<organism evidence="2 3">
    <name type="scientific">Pseudarthrobacter phenanthrenivorans</name>
    <name type="common">Arthrobacter phenanthrenivorans</name>
    <dbReference type="NCBI Taxonomy" id="361575"/>
    <lineage>
        <taxon>Bacteria</taxon>
        <taxon>Bacillati</taxon>
        <taxon>Actinomycetota</taxon>
        <taxon>Actinomycetes</taxon>
        <taxon>Micrococcales</taxon>
        <taxon>Micrococcaceae</taxon>
        <taxon>Pseudarthrobacter</taxon>
    </lineage>
</organism>
<name>A0A0B4DM57_PSEPS</name>
<dbReference type="RefSeq" id="WP_043448787.1">
    <property type="nucleotide sequence ID" value="NZ_JWTB01000002.1"/>
</dbReference>
<protein>
    <submittedName>
        <fullName evidence="2">Membrane protein</fullName>
    </submittedName>
</protein>
<keyword evidence="1" id="KW-0812">Transmembrane</keyword>
<accession>A0A0B4DM57</accession>
<feature type="transmembrane region" description="Helical" evidence="1">
    <location>
        <begin position="80"/>
        <end position="103"/>
    </location>
</feature>
<sequence length="143" mass="15469">MSHRTTNWLTAYIVTAVVFAVLDVAWILLVANPLYQSQIGGLLAPKANLPGAVLFYVIFVAGMVHYGVRPNHRDLAVRQRVGGAALFGFFTYATWALTGFAVLKDFTALVAVTDILWGAAACGLVTWISATILHRRITKPAPA</sequence>